<feature type="compositionally biased region" description="Basic and acidic residues" evidence="1">
    <location>
        <begin position="19"/>
        <end position="34"/>
    </location>
</feature>
<dbReference type="InterPro" id="IPR030395">
    <property type="entry name" value="GP_PDE_dom"/>
</dbReference>
<dbReference type="SUPFAM" id="SSF51695">
    <property type="entry name" value="PLC-like phosphodiesterases"/>
    <property type="match status" value="1"/>
</dbReference>
<keyword evidence="4" id="KW-1185">Reference proteome</keyword>
<name>A0ABW7UYI2_9ACTN</name>
<accession>A0ABW7UYI2</accession>
<comment type="caution">
    <text evidence="3">The sequence shown here is derived from an EMBL/GenBank/DDBJ whole genome shotgun (WGS) entry which is preliminary data.</text>
</comment>
<feature type="compositionally biased region" description="Basic and acidic residues" evidence="1">
    <location>
        <begin position="1"/>
        <end position="12"/>
    </location>
</feature>
<evidence type="ECO:0000313" key="4">
    <source>
        <dbReference type="Proteomes" id="UP001611548"/>
    </source>
</evidence>
<protein>
    <submittedName>
        <fullName evidence="3">Glycerophosphodiester phosphodiesterase family protein</fullName>
    </submittedName>
</protein>
<sequence length="271" mass="30147">MDLDQFQRRPRDPGAATGRDTRVVAHRGASDEHPEHTLAAYEQAIADGADALECDVRLTRDARLVCVHDRRVNRTSDGRGAVSALTLDELDRLDFGSWKGGGAEPARVLAFDELLNLATSAPRPVELAVETKHPTRWAGRVEHELVRQLRLFGLHRPKPGEPPRVRLMSFSRLALRRLRALAPELPLVHLTERPPLPGRPPALPTGVRIAGPGIDLVRARPDLVPRLRAAGHQVHVWTVDEPEDVELCLRLGVHTLITNRPRQVLEQIGDR</sequence>
<proteinExistence type="predicted"/>
<dbReference type="PANTHER" id="PTHR46211:SF13">
    <property type="entry name" value="GLYCEROPHOSPHODIESTER PHOSPHODIESTERASE 1-RELATED"/>
    <property type="match status" value="1"/>
</dbReference>
<feature type="domain" description="GP-PDE" evidence="2">
    <location>
        <begin position="21"/>
        <end position="268"/>
    </location>
</feature>
<dbReference type="PANTHER" id="PTHR46211">
    <property type="entry name" value="GLYCEROPHOSPHORYL DIESTER PHOSPHODIESTERASE"/>
    <property type="match status" value="1"/>
</dbReference>
<dbReference type="InterPro" id="IPR017946">
    <property type="entry name" value="PLC-like_Pdiesterase_TIM-brl"/>
</dbReference>
<reference evidence="3 4" key="1">
    <citation type="submission" date="2024-10" db="EMBL/GenBank/DDBJ databases">
        <title>The Natural Products Discovery Center: Release of the First 8490 Sequenced Strains for Exploring Actinobacteria Biosynthetic Diversity.</title>
        <authorList>
            <person name="Kalkreuter E."/>
            <person name="Kautsar S.A."/>
            <person name="Yang D."/>
            <person name="Bader C.D."/>
            <person name="Teijaro C.N."/>
            <person name="Fluegel L."/>
            <person name="Davis C.M."/>
            <person name="Simpson J.R."/>
            <person name="Lauterbach L."/>
            <person name="Steele A.D."/>
            <person name="Gui C."/>
            <person name="Meng S."/>
            <person name="Li G."/>
            <person name="Viehrig K."/>
            <person name="Ye F."/>
            <person name="Su P."/>
            <person name="Kiefer A.F."/>
            <person name="Nichols A."/>
            <person name="Cepeda A.J."/>
            <person name="Yan W."/>
            <person name="Fan B."/>
            <person name="Jiang Y."/>
            <person name="Adhikari A."/>
            <person name="Zheng C.-J."/>
            <person name="Schuster L."/>
            <person name="Cowan T.M."/>
            <person name="Smanski M.J."/>
            <person name="Chevrette M.G."/>
            <person name="De Carvalho L.P.S."/>
            <person name="Shen B."/>
        </authorList>
    </citation>
    <scope>NUCLEOTIDE SEQUENCE [LARGE SCALE GENOMIC DNA]</scope>
    <source>
        <strain evidence="3 4">NPDC020327</strain>
    </source>
</reference>
<evidence type="ECO:0000259" key="2">
    <source>
        <dbReference type="PROSITE" id="PS51704"/>
    </source>
</evidence>
<gene>
    <name evidence="3" type="ORF">ACH429_22775</name>
</gene>
<dbReference type="Gene3D" id="3.20.20.190">
    <property type="entry name" value="Phosphatidylinositol (PI) phosphodiesterase"/>
    <property type="match status" value="1"/>
</dbReference>
<evidence type="ECO:0000256" key="1">
    <source>
        <dbReference type="SAM" id="MobiDB-lite"/>
    </source>
</evidence>
<dbReference type="EMBL" id="JBIRWE010000012">
    <property type="protein sequence ID" value="MFI1966900.1"/>
    <property type="molecule type" value="Genomic_DNA"/>
</dbReference>
<feature type="region of interest" description="Disordered" evidence="1">
    <location>
        <begin position="1"/>
        <end position="34"/>
    </location>
</feature>
<dbReference type="PROSITE" id="PS51704">
    <property type="entry name" value="GP_PDE"/>
    <property type="match status" value="1"/>
</dbReference>
<dbReference type="RefSeq" id="WP_055473669.1">
    <property type="nucleotide sequence ID" value="NZ_JBIRWE010000012.1"/>
</dbReference>
<dbReference type="Proteomes" id="UP001611548">
    <property type="component" value="Unassembled WGS sequence"/>
</dbReference>
<organism evidence="3 4">
    <name type="scientific">Streptomyces pathocidini</name>
    <dbReference type="NCBI Taxonomy" id="1650571"/>
    <lineage>
        <taxon>Bacteria</taxon>
        <taxon>Bacillati</taxon>
        <taxon>Actinomycetota</taxon>
        <taxon>Actinomycetes</taxon>
        <taxon>Kitasatosporales</taxon>
        <taxon>Streptomycetaceae</taxon>
        <taxon>Streptomyces</taxon>
    </lineage>
</organism>
<dbReference type="Pfam" id="PF03009">
    <property type="entry name" value="GDPD"/>
    <property type="match status" value="1"/>
</dbReference>
<evidence type="ECO:0000313" key="3">
    <source>
        <dbReference type="EMBL" id="MFI1966900.1"/>
    </source>
</evidence>